<dbReference type="PANTHER" id="PTHR35372">
    <property type="entry name" value="ATP BINDING PROTEIN-RELATED"/>
    <property type="match status" value="1"/>
</dbReference>
<dbReference type="RefSeq" id="WP_006306707.1">
    <property type="nucleotide sequence ID" value="NZ_GL892076.1"/>
</dbReference>
<keyword evidence="1" id="KW-0547">Nucleotide-binding</keyword>
<dbReference type="SUPFAM" id="SSF52540">
    <property type="entry name" value="P-loop containing nucleoside triphosphate hydrolases"/>
    <property type="match status" value="1"/>
</dbReference>
<evidence type="ECO:0000256" key="1">
    <source>
        <dbReference type="ARBA" id="ARBA00022741"/>
    </source>
</evidence>
<dbReference type="Gene3D" id="3.40.50.300">
    <property type="entry name" value="P-loop containing nucleotide triphosphate hydrolases"/>
    <property type="match status" value="1"/>
</dbReference>
<reference evidence="5 6" key="1">
    <citation type="submission" date="2011-04" db="EMBL/GenBank/DDBJ databases">
        <authorList>
            <person name="Muzny D."/>
            <person name="Qin X."/>
            <person name="Deng J."/>
            <person name="Jiang H."/>
            <person name="Liu Y."/>
            <person name="Qu J."/>
            <person name="Song X.-Z."/>
            <person name="Zhang L."/>
            <person name="Thornton R."/>
            <person name="Coyle M."/>
            <person name="Francisco L."/>
            <person name="Jackson L."/>
            <person name="Javaid M."/>
            <person name="Korchina V."/>
            <person name="Kovar C."/>
            <person name="Mata R."/>
            <person name="Mathew T."/>
            <person name="Ngo R."/>
            <person name="Nguyen L."/>
            <person name="Nguyen N."/>
            <person name="Okwuonu G."/>
            <person name="Ongeri F."/>
            <person name="Pham C."/>
            <person name="Simmons D."/>
            <person name="Wilczek-Boney K."/>
            <person name="Hale W."/>
            <person name="Jakkamsetti A."/>
            <person name="Pham P."/>
            <person name="Ruth R."/>
            <person name="San Lucas F."/>
            <person name="Warren J."/>
            <person name="Zhang J."/>
            <person name="Zhao Z."/>
            <person name="Zhou C."/>
            <person name="Zhu D."/>
            <person name="Lee S."/>
            <person name="Bess C."/>
            <person name="Blankenburg K."/>
            <person name="Forbes L."/>
            <person name="Fu Q."/>
            <person name="Gubbala S."/>
            <person name="Hirani K."/>
            <person name="Jayaseelan J.C."/>
            <person name="Lara F."/>
            <person name="Munidasa M."/>
            <person name="Palculict T."/>
            <person name="Patil S."/>
            <person name="Pu L.-L."/>
            <person name="Saada N."/>
            <person name="Tang L."/>
            <person name="Weissenberger G."/>
            <person name="Zhu Y."/>
            <person name="Hemphill L."/>
            <person name="Shang Y."/>
            <person name="Youmans B."/>
            <person name="Ayvaz T."/>
            <person name="Ross M."/>
            <person name="Santibanez J."/>
            <person name="Aqrawi P."/>
            <person name="Gross S."/>
            <person name="Joshi V."/>
            <person name="Fowler G."/>
            <person name="Nazareth L."/>
            <person name="Reid J."/>
            <person name="Worley K."/>
            <person name="Petrosino J."/>
            <person name="Highlander S."/>
            <person name="Gibbs R."/>
        </authorList>
    </citation>
    <scope>NUCLEOTIDE SEQUENCE [LARGE SCALE GENOMIC DNA]</scope>
    <source>
        <strain evidence="5 6">DSM 2778</strain>
    </source>
</reference>
<evidence type="ECO:0000259" key="4">
    <source>
        <dbReference type="PROSITE" id="PS51206"/>
    </source>
</evidence>
<dbReference type="OrthoDB" id="9763644at2"/>
<dbReference type="InterPro" id="IPR014015">
    <property type="entry name" value="Helicase_SF3_DNA-vir"/>
</dbReference>
<dbReference type="InterPro" id="IPR027417">
    <property type="entry name" value="P-loop_NTPase"/>
</dbReference>
<keyword evidence="6" id="KW-1185">Reference proteome</keyword>
<evidence type="ECO:0000256" key="2">
    <source>
        <dbReference type="ARBA" id="ARBA00022801"/>
    </source>
</evidence>
<dbReference type="InterPro" id="IPR014818">
    <property type="entry name" value="Phage/plasmid_primase_P4_C"/>
</dbReference>
<evidence type="ECO:0000256" key="3">
    <source>
        <dbReference type="ARBA" id="ARBA00022840"/>
    </source>
</evidence>
<dbReference type="PROSITE" id="PS51206">
    <property type="entry name" value="SF3_HELICASE_1"/>
    <property type="match status" value="1"/>
</dbReference>
<sequence length="758" mass="84958">MKFTLFTADCVGNEKNCVYPHKAEIDSPTALAAAVANDHTAGKFKGSYRSKGKFEWSNCILMDVDNDKSDNPADWVDEKKLLADFGDMQMVIIPSRHDMKEKDGKTARPKKHVVFVIEQTADAVRYAAIKAAIQAKYTYFDDNALDAARFMFGSEVKPEDIVWNDGWLTIDDDLGGEEALEDLLPEHSKEISAGVRNKTLSRFVGRVLMRFGDTEKARELFEAEAAKCNPPLEERELETIYRSGRRFLKKVQQNENYVPPEEYEAMFGSAGYLKPEDYSDIGQAKVLASVFGDKLCYSGATGFLRYDGSAWLESKYQSIGLTEEFSDMQLADAENLIQQTEDALLASGITEQDIIAGGKTLEKQIAGEEQTKLFMAYLAAIKYKAFAMKRRDMKFIVSAMEAAKPMLEVKAADLDRDPFMLNCKDGTYDLTQGADGRRDFNPDDLITKICNTSPSDEGKELWENFLTTIFCGDRELIEYVQKICGLGAIGIVYLEAIIISYGDGANGKSTFWNTIAWALGTYAGGISADALTTGCRRNVKPEIAEAKGKRLLIAAELEDGVRLSTSVVKQLCSTDQIKGEKKYKDPFDFMPSHMLVLYTNHLPKVGAMDRGIWRRLIVIPFNATITGKNDIKNFSKHLTENAGGYVLKWIIEGAKKAIDDGYNPKPPKVVEDAIGRYKSDSDWLGYFIEECCEVGEDFVEKSGEFYNEYRAFCMRTGDYIRDSATFYSTIEQAGFSRFRKSNGRFIKGVRLKNSAFDD</sequence>
<dbReference type="Pfam" id="PF19263">
    <property type="entry name" value="DUF5906"/>
    <property type="match status" value="1"/>
</dbReference>
<dbReference type="AlphaFoldDB" id="F5RN81"/>
<dbReference type="NCBIfam" id="TIGR01613">
    <property type="entry name" value="primase_Cterm"/>
    <property type="match status" value="1"/>
</dbReference>
<dbReference type="InterPro" id="IPR051620">
    <property type="entry name" value="ORF904-like_C"/>
</dbReference>
<keyword evidence="2" id="KW-0378">Hydrolase</keyword>
<comment type="caution">
    <text evidence="5">The sequence shown here is derived from an EMBL/GenBank/DDBJ whole genome shotgun (WGS) entry which is preliminary data.</text>
</comment>
<evidence type="ECO:0000313" key="5">
    <source>
        <dbReference type="EMBL" id="EGK59213.1"/>
    </source>
</evidence>
<dbReference type="eggNOG" id="COG3378">
    <property type="taxonomic scope" value="Bacteria"/>
</dbReference>
<dbReference type="SMART" id="SM00885">
    <property type="entry name" value="D5_N"/>
    <property type="match status" value="1"/>
</dbReference>
<gene>
    <name evidence="5" type="ORF">HMPREF9081_1717</name>
</gene>
<dbReference type="HOGENOM" id="CLU_356762_0_0_9"/>
<feature type="domain" description="SF3 helicase" evidence="4">
    <location>
        <begin position="475"/>
        <end position="634"/>
    </location>
</feature>
<dbReference type="SMART" id="SM00942">
    <property type="entry name" value="PriCT_1"/>
    <property type="match status" value="1"/>
</dbReference>
<dbReference type="GO" id="GO:0005524">
    <property type="term" value="F:ATP binding"/>
    <property type="evidence" value="ECO:0007669"/>
    <property type="project" value="UniProtKB-KW"/>
</dbReference>
<name>F5RN81_9FIRM</name>
<dbReference type="InterPro" id="IPR006500">
    <property type="entry name" value="Helicase_put_C_phage/plasmid"/>
</dbReference>
<accession>F5RN81</accession>
<dbReference type="STRING" id="888060.HMPREF9081_1717"/>
<evidence type="ECO:0000313" key="6">
    <source>
        <dbReference type="Proteomes" id="UP000004067"/>
    </source>
</evidence>
<dbReference type="PANTHER" id="PTHR35372:SF2">
    <property type="entry name" value="SF3 HELICASE DOMAIN-CONTAINING PROTEIN"/>
    <property type="match status" value="1"/>
</dbReference>
<dbReference type="GO" id="GO:0016787">
    <property type="term" value="F:hydrolase activity"/>
    <property type="evidence" value="ECO:0007669"/>
    <property type="project" value="UniProtKB-KW"/>
</dbReference>
<dbReference type="Pfam" id="PF08706">
    <property type="entry name" value="D5_N"/>
    <property type="match status" value="1"/>
</dbReference>
<dbReference type="InterPro" id="IPR045455">
    <property type="entry name" value="NrS-1_pol-like_helicase"/>
</dbReference>
<dbReference type="EMBL" id="AFHQ01000038">
    <property type="protein sequence ID" value="EGK59213.1"/>
    <property type="molecule type" value="Genomic_DNA"/>
</dbReference>
<proteinExistence type="predicted"/>
<organism evidence="5 6">
    <name type="scientific">Centipeda periodontii DSM 2778</name>
    <dbReference type="NCBI Taxonomy" id="888060"/>
    <lineage>
        <taxon>Bacteria</taxon>
        <taxon>Bacillati</taxon>
        <taxon>Bacillota</taxon>
        <taxon>Negativicutes</taxon>
        <taxon>Selenomonadales</taxon>
        <taxon>Selenomonadaceae</taxon>
        <taxon>Centipeda</taxon>
    </lineage>
</organism>
<dbReference type="Proteomes" id="UP000004067">
    <property type="component" value="Unassembled WGS sequence"/>
</dbReference>
<protein>
    <submittedName>
        <fullName evidence="5">p4 family prophage LambdaSa04</fullName>
    </submittedName>
</protein>
<dbReference type="InterPro" id="IPR014820">
    <property type="entry name" value="PriCT_1"/>
</dbReference>
<keyword evidence="3" id="KW-0067">ATP-binding</keyword>